<proteinExistence type="predicted"/>
<dbReference type="PANTHER" id="PTHR13318:SF247">
    <property type="entry name" value="GH16156P"/>
    <property type="match status" value="1"/>
</dbReference>
<reference evidence="3" key="1">
    <citation type="submission" date="2018-06" db="EMBL/GenBank/DDBJ databases">
        <title>Genome assembly of Danube salmon.</title>
        <authorList>
            <person name="Macqueen D.J."/>
            <person name="Gundappa M.K."/>
        </authorList>
    </citation>
    <scope>NUCLEOTIDE SEQUENCE [LARGE SCALE GENOMIC DNA]</scope>
</reference>
<dbReference type="Gene3D" id="3.80.10.10">
    <property type="entry name" value="Ribonuclease Inhibitor"/>
    <property type="match status" value="1"/>
</dbReference>
<evidence type="ECO:0000313" key="3">
    <source>
        <dbReference type="Proteomes" id="UP000314982"/>
    </source>
</evidence>
<dbReference type="Proteomes" id="UP000314982">
    <property type="component" value="Unassembled WGS sequence"/>
</dbReference>
<protein>
    <recommendedName>
        <fullName evidence="1">F-box/LRR-repeat protein 15-like leucin rich repeat domain-containing protein</fullName>
    </recommendedName>
</protein>
<dbReference type="STRING" id="62062.ENSHHUP00000024939"/>
<accession>A0A4W5LGB8</accession>
<dbReference type="FunFam" id="3.80.10.10:FF:002636">
    <property type="entry name" value="Uncharacterized protein"/>
    <property type="match status" value="1"/>
</dbReference>
<dbReference type="SUPFAM" id="SSF52047">
    <property type="entry name" value="RNI-like"/>
    <property type="match status" value="1"/>
</dbReference>
<dbReference type="GO" id="GO:0031146">
    <property type="term" value="P:SCF-dependent proteasomal ubiquitin-dependent protein catabolic process"/>
    <property type="evidence" value="ECO:0007669"/>
    <property type="project" value="TreeGrafter"/>
</dbReference>
<dbReference type="GO" id="GO:0019005">
    <property type="term" value="C:SCF ubiquitin ligase complex"/>
    <property type="evidence" value="ECO:0007669"/>
    <property type="project" value="TreeGrafter"/>
</dbReference>
<name>A0A4W5LGB8_9TELE</name>
<dbReference type="InterPro" id="IPR001611">
    <property type="entry name" value="Leu-rich_rpt"/>
</dbReference>
<evidence type="ECO:0000259" key="1">
    <source>
        <dbReference type="Pfam" id="PF25372"/>
    </source>
</evidence>
<feature type="domain" description="F-box/LRR-repeat protein 15-like leucin rich repeat" evidence="1">
    <location>
        <begin position="59"/>
        <end position="153"/>
    </location>
</feature>
<dbReference type="Pfam" id="PF25372">
    <property type="entry name" value="DUF7885"/>
    <property type="match status" value="1"/>
</dbReference>
<dbReference type="AlphaFoldDB" id="A0A4W5LGB8"/>
<dbReference type="Pfam" id="PF13516">
    <property type="entry name" value="LRR_6"/>
    <property type="match status" value="1"/>
</dbReference>
<dbReference type="InterPro" id="IPR057207">
    <property type="entry name" value="FBXL15_LRR"/>
</dbReference>
<dbReference type="PANTHER" id="PTHR13318">
    <property type="entry name" value="PARTNER OF PAIRED, ISOFORM B-RELATED"/>
    <property type="match status" value="1"/>
</dbReference>
<evidence type="ECO:0000313" key="2">
    <source>
        <dbReference type="Ensembl" id="ENSHHUP00000024939.1"/>
    </source>
</evidence>
<keyword evidence="3" id="KW-1185">Reference proteome</keyword>
<reference evidence="2" key="2">
    <citation type="submission" date="2025-08" db="UniProtKB">
        <authorList>
            <consortium name="Ensembl"/>
        </authorList>
    </citation>
    <scope>IDENTIFICATION</scope>
</reference>
<dbReference type="Ensembl" id="ENSHHUT00000025891.1">
    <property type="protein sequence ID" value="ENSHHUP00000024939.1"/>
    <property type="gene ID" value="ENSHHUG00000015697.1"/>
</dbReference>
<reference evidence="2" key="3">
    <citation type="submission" date="2025-09" db="UniProtKB">
        <authorList>
            <consortium name="Ensembl"/>
        </authorList>
    </citation>
    <scope>IDENTIFICATION</scope>
</reference>
<dbReference type="InterPro" id="IPR032675">
    <property type="entry name" value="LRR_dom_sf"/>
</dbReference>
<dbReference type="InterPro" id="IPR006553">
    <property type="entry name" value="Leu-rich_rpt_Cys-con_subtyp"/>
</dbReference>
<sequence>MKYLSGHYPSCSFVSPLSQDLAVFSLAQLLGSSLRELDLTFCQVLRYQDLQRLSLSPCCLRSVMTGLGSLASVAYHCHSLTSLELSHCPHISDQGIARGAPYLARLQHLYLSCCNALTDRSLSMLVQHCKRLRTLDISMCKRISLTTVELLQSQLPFIENVH</sequence>
<dbReference type="SMART" id="SM00367">
    <property type="entry name" value="LRR_CC"/>
    <property type="match status" value="4"/>
</dbReference>
<organism evidence="2 3">
    <name type="scientific">Hucho hucho</name>
    <name type="common">huchen</name>
    <dbReference type="NCBI Taxonomy" id="62062"/>
    <lineage>
        <taxon>Eukaryota</taxon>
        <taxon>Metazoa</taxon>
        <taxon>Chordata</taxon>
        <taxon>Craniata</taxon>
        <taxon>Vertebrata</taxon>
        <taxon>Euteleostomi</taxon>
        <taxon>Actinopterygii</taxon>
        <taxon>Neopterygii</taxon>
        <taxon>Teleostei</taxon>
        <taxon>Protacanthopterygii</taxon>
        <taxon>Salmoniformes</taxon>
        <taxon>Salmonidae</taxon>
        <taxon>Salmoninae</taxon>
        <taxon>Hucho</taxon>
    </lineage>
</organism>